<name>A0A5B6VY48_9ROSI</name>
<comment type="caution">
    <text evidence="1">The sequence shown here is derived from an EMBL/GenBank/DDBJ whole genome shotgun (WGS) entry which is preliminary data.</text>
</comment>
<evidence type="ECO:0000313" key="2">
    <source>
        <dbReference type="Proteomes" id="UP000325315"/>
    </source>
</evidence>
<evidence type="ECO:0000313" key="1">
    <source>
        <dbReference type="EMBL" id="KAA3474341.1"/>
    </source>
</evidence>
<accession>A0A5B6VY48</accession>
<dbReference type="OrthoDB" id="1000587at2759"/>
<reference evidence="2" key="1">
    <citation type="journal article" date="2019" name="Plant Biotechnol. J.">
        <title>Genome sequencing of the Australian wild diploid species Gossypium australe highlights disease resistance and delayed gland morphogenesis.</title>
        <authorList>
            <person name="Cai Y."/>
            <person name="Cai X."/>
            <person name="Wang Q."/>
            <person name="Wang P."/>
            <person name="Zhang Y."/>
            <person name="Cai C."/>
            <person name="Xu Y."/>
            <person name="Wang K."/>
            <person name="Zhou Z."/>
            <person name="Wang C."/>
            <person name="Geng S."/>
            <person name="Li B."/>
            <person name="Dong Q."/>
            <person name="Hou Y."/>
            <person name="Wang H."/>
            <person name="Ai P."/>
            <person name="Liu Z."/>
            <person name="Yi F."/>
            <person name="Sun M."/>
            <person name="An G."/>
            <person name="Cheng J."/>
            <person name="Zhang Y."/>
            <person name="Shi Q."/>
            <person name="Xie Y."/>
            <person name="Shi X."/>
            <person name="Chang Y."/>
            <person name="Huang F."/>
            <person name="Chen Y."/>
            <person name="Hong S."/>
            <person name="Mi L."/>
            <person name="Sun Q."/>
            <person name="Zhang L."/>
            <person name="Zhou B."/>
            <person name="Peng R."/>
            <person name="Zhang X."/>
            <person name="Liu F."/>
        </authorList>
    </citation>
    <scope>NUCLEOTIDE SEQUENCE [LARGE SCALE GENOMIC DNA]</scope>
    <source>
        <strain evidence="2">cv. PA1801</strain>
    </source>
</reference>
<protein>
    <submittedName>
        <fullName evidence="1">Integrase</fullName>
    </submittedName>
</protein>
<keyword evidence="2" id="KW-1185">Reference proteome</keyword>
<organism evidence="1 2">
    <name type="scientific">Gossypium australe</name>
    <dbReference type="NCBI Taxonomy" id="47621"/>
    <lineage>
        <taxon>Eukaryota</taxon>
        <taxon>Viridiplantae</taxon>
        <taxon>Streptophyta</taxon>
        <taxon>Embryophyta</taxon>
        <taxon>Tracheophyta</taxon>
        <taxon>Spermatophyta</taxon>
        <taxon>Magnoliopsida</taxon>
        <taxon>eudicotyledons</taxon>
        <taxon>Gunneridae</taxon>
        <taxon>Pentapetalae</taxon>
        <taxon>rosids</taxon>
        <taxon>malvids</taxon>
        <taxon>Malvales</taxon>
        <taxon>Malvaceae</taxon>
        <taxon>Malvoideae</taxon>
        <taxon>Gossypium</taxon>
    </lineage>
</organism>
<sequence length="154" mass="18196">MVRLWLTRLDNLSHTKELNLRQRRWVELLKNYDCTIECHPGKANVLVDAFSHRAMTNLRAMFARLSLFDDGDLLAKLQVKPTWVDQIRSLVSSFRQVEDSEISDFGLNSDRVLCFKDRKITQKFTKLYDSNIVRLHRVPVLIISERDPRFTSRF</sequence>
<dbReference type="AlphaFoldDB" id="A0A5B6VY48"/>
<dbReference type="EMBL" id="SMMG02000005">
    <property type="protein sequence ID" value="KAA3474341.1"/>
    <property type="molecule type" value="Genomic_DNA"/>
</dbReference>
<dbReference type="Proteomes" id="UP000325315">
    <property type="component" value="Unassembled WGS sequence"/>
</dbReference>
<gene>
    <name evidence="1" type="ORF">EPI10_024637</name>
</gene>
<proteinExistence type="predicted"/>